<keyword evidence="4" id="KW-1015">Disulfide bond</keyword>
<protein>
    <submittedName>
        <fullName evidence="8">Mast cell protease 1A-like</fullName>
    </submittedName>
</protein>
<evidence type="ECO:0000256" key="3">
    <source>
        <dbReference type="ARBA" id="ARBA00022825"/>
    </source>
</evidence>
<reference evidence="8" key="2">
    <citation type="submission" date="2025-09" db="UniProtKB">
        <authorList>
            <consortium name="Ensembl"/>
        </authorList>
    </citation>
    <scope>IDENTIFICATION</scope>
</reference>
<evidence type="ECO:0000259" key="7">
    <source>
        <dbReference type="PROSITE" id="PS50240"/>
    </source>
</evidence>
<evidence type="ECO:0000256" key="4">
    <source>
        <dbReference type="ARBA" id="ARBA00023157"/>
    </source>
</evidence>
<dbReference type="InterPro" id="IPR043504">
    <property type="entry name" value="Peptidase_S1_PA_chymotrypsin"/>
</dbReference>
<dbReference type="SMART" id="SM00020">
    <property type="entry name" value="Tryp_SPc"/>
    <property type="match status" value="1"/>
</dbReference>
<dbReference type="PANTHER" id="PTHR24271:SF87">
    <property type="entry name" value="ARGININE ESTERASE-LIKE-RELATED"/>
    <property type="match status" value="1"/>
</dbReference>
<keyword evidence="2 5" id="KW-0378">Hydrolase</keyword>
<feature type="signal peptide" evidence="6">
    <location>
        <begin position="1"/>
        <end position="19"/>
    </location>
</feature>
<keyword evidence="6" id="KW-0732">Signal</keyword>
<dbReference type="GO" id="GO:0006508">
    <property type="term" value="P:proteolysis"/>
    <property type="evidence" value="ECO:0007669"/>
    <property type="project" value="UniProtKB-KW"/>
</dbReference>
<evidence type="ECO:0000256" key="6">
    <source>
        <dbReference type="SAM" id="SignalP"/>
    </source>
</evidence>
<evidence type="ECO:0000256" key="1">
    <source>
        <dbReference type="ARBA" id="ARBA00022670"/>
    </source>
</evidence>
<evidence type="ECO:0000256" key="2">
    <source>
        <dbReference type="ARBA" id="ARBA00022801"/>
    </source>
</evidence>
<dbReference type="PANTHER" id="PTHR24271">
    <property type="entry name" value="KALLIKREIN-RELATED"/>
    <property type="match status" value="1"/>
</dbReference>
<evidence type="ECO:0000313" key="9">
    <source>
        <dbReference type="Proteomes" id="UP000472270"/>
    </source>
</evidence>
<accession>A0A673JM89</accession>
<dbReference type="InterPro" id="IPR001314">
    <property type="entry name" value="Peptidase_S1A"/>
</dbReference>
<dbReference type="Gene3D" id="2.40.10.10">
    <property type="entry name" value="Trypsin-like serine proteases"/>
    <property type="match status" value="3"/>
</dbReference>
<dbReference type="GO" id="GO:0004252">
    <property type="term" value="F:serine-type endopeptidase activity"/>
    <property type="evidence" value="ECO:0007669"/>
    <property type="project" value="InterPro"/>
</dbReference>
<dbReference type="PROSITE" id="PS00134">
    <property type="entry name" value="TRYPSIN_HIS"/>
    <property type="match status" value="1"/>
</dbReference>
<sequence length="260" mass="28524">MTIISLLLLASLLSHLTFTGETDQSTELINLLKIRTNSTLLLSAHVNVGIVNGREAKPHSRPYMVSIQISGQHDCGGFLISDQWVLTAAHCWNGNSKILDPVKSTEIQPYKRLFIINGCVFELQLYKKVRLNNNVGLISLPKDSKDVNVDTLCSVAGWGRLWTNGSLSDRLMEAYVTTLNHVHCQRKWGPSYTALQMICAYGGGGSCKGDSGGPLVCGKTAVGVTSFGDSDLCNSPEHPNVYTKISAYLPWIHHILRNVK</sequence>
<dbReference type="InterPro" id="IPR033116">
    <property type="entry name" value="TRYPSIN_SER"/>
</dbReference>
<dbReference type="InterPro" id="IPR001254">
    <property type="entry name" value="Trypsin_dom"/>
</dbReference>
<organism evidence="8 9">
    <name type="scientific">Sinocyclocheilus rhinocerous</name>
    <dbReference type="NCBI Taxonomy" id="307959"/>
    <lineage>
        <taxon>Eukaryota</taxon>
        <taxon>Metazoa</taxon>
        <taxon>Chordata</taxon>
        <taxon>Craniata</taxon>
        <taxon>Vertebrata</taxon>
        <taxon>Euteleostomi</taxon>
        <taxon>Actinopterygii</taxon>
        <taxon>Neopterygii</taxon>
        <taxon>Teleostei</taxon>
        <taxon>Ostariophysi</taxon>
        <taxon>Cypriniformes</taxon>
        <taxon>Cyprinidae</taxon>
        <taxon>Cyprininae</taxon>
        <taxon>Sinocyclocheilus</taxon>
    </lineage>
</organism>
<proteinExistence type="predicted"/>
<keyword evidence="3 5" id="KW-0720">Serine protease</keyword>
<reference evidence="8" key="1">
    <citation type="submission" date="2025-08" db="UniProtKB">
        <authorList>
            <consortium name="Ensembl"/>
        </authorList>
    </citation>
    <scope>IDENTIFICATION</scope>
</reference>
<dbReference type="CDD" id="cd00190">
    <property type="entry name" value="Tryp_SPc"/>
    <property type="match status" value="1"/>
</dbReference>
<feature type="chain" id="PRO_5025620613" evidence="6">
    <location>
        <begin position="20"/>
        <end position="260"/>
    </location>
</feature>
<feature type="domain" description="Peptidase S1" evidence="7">
    <location>
        <begin position="50"/>
        <end position="257"/>
    </location>
</feature>
<evidence type="ECO:0000313" key="8">
    <source>
        <dbReference type="Ensembl" id="ENSSRHP00000052957.1"/>
    </source>
</evidence>
<keyword evidence="1 5" id="KW-0645">Protease</keyword>
<dbReference type="Ensembl" id="ENSSRHT00000054440.1">
    <property type="protein sequence ID" value="ENSSRHP00000052957.1"/>
    <property type="gene ID" value="ENSSRHG00000026651.1"/>
</dbReference>
<dbReference type="Proteomes" id="UP000472270">
    <property type="component" value="Unassembled WGS sequence"/>
</dbReference>
<dbReference type="InterPro" id="IPR009003">
    <property type="entry name" value="Peptidase_S1_PA"/>
</dbReference>
<dbReference type="PROSITE" id="PS00135">
    <property type="entry name" value="TRYPSIN_SER"/>
    <property type="match status" value="1"/>
</dbReference>
<name>A0A673JM89_9TELE</name>
<dbReference type="PRINTS" id="PR00722">
    <property type="entry name" value="CHYMOTRYPSIN"/>
</dbReference>
<dbReference type="InterPro" id="IPR018114">
    <property type="entry name" value="TRYPSIN_HIS"/>
</dbReference>
<dbReference type="AlphaFoldDB" id="A0A673JM89"/>
<dbReference type="PROSITE" id="PS50240">
    <property type="entry name" value="TRYPSIN_DOM"/>
    <property type="match status" value="1"/>
</dbReference>
<dbReference type="SUPFAM" id="SSF50494">
    <property type="entry name" value="Trypsin-like serine proteases"/>
    <property type="match status" value="1"/>
</dbReference>
<gene>
    <name evidence="8" type="primary">LOC107719597</name>
</gene>
<dbReference type="FunFam" id="2.40.10.10:FF:000036">
    <property type="entry name" value="Trypsin beta"/>
    <property type="match status" value="1"/>
</dbReference>
<dbReference type="Pfam" id="PF00089">
    <property type="entry name" value="Trypsin"/>
    <property type="match status" value="1"/>
</dbReference>
<keyword evidence="9" id="KW-1185">Reference proteome</keyword>
<evidence type="ECO:0000256" key="5">
    <source>
        <dbReference type="RuleBase" id="RU363034"/>
    </source>
</evidence>